<evidence type="ECO:0000313" key="4">
    <source>
        <dbReference type="Proteomes" id="UP000285744"/>
    </source>
</evidence>
<dbReference type="GO" id="GO:0016791">
    <property type="term" value="F:phosphatase activity"/>
    <property type="evidence" value="ECO:0007669"/>
    <property type="project" value="TreeGrafter"/>
</dbReference>
<organism evidence="3 4">
    <name type="scientific">Micromonospora globbae</name>
    <dbReference type="NCBI Taxonomy" id="1894969"/>
    <lineage>
        <taxon>Bacteria</taxon>
        <taxon>Bacillati</taxon>
        <taxon>Actinomycetota</taxon>
        <taxon>Actinomycetes</taxon>
        <taxon>Micromonosporales</taxon>
        <taxon>Micromonosporaceae</taxon>
        <taxon>Micromonospora</taxon>
    </lineage>
</organism>
<dbReference type="SUPFAM" id="SSF81606">
    <property type="entry name" value="PP2C-like"/>
    <property type="match status" value="1"/>
</dbReference>
<protein>
    <submittedName>
        <fullName evidence="3">Serine/threonine-protein phosphatase</fullName>
    </submittedName>
</protein>
<accession>A0A420EQI5</accession>
<gene>
    <name evidence="3" type="ORF">D7I43_30730</name>
</gene>
<dbReference type="InterPro" id="IPR001932">
    <property type="entry name" value="PPM-type_phosphatase-like_dom"/>
</dbReference>
<dbReference type="InterPro" id="IPR036457">
    <property type="entry name" value="PPM-type-like_dom_sf"/>
</dbReference>
<keyword evidence="1" id="KW-0378">Hydrolase</keyword>
<name>A0A420EQI5_9ACTN</name>
<dbReference type="AlphaFoldDB" id="A0A420EQI5"/>
<sequence>MDDVFGQAGALREAYGRVDWAATPMGPVESWSPTLRTTVELTLQTRFAVTTFWGPELIMVYNEAYVPLIGDKHPAALGAPAAAVFPEIWDTIGPMLTGVLAGGPATWSQDLELFLDRRGFAEQCYFTFSYSAVRGSDGRVEGVIDIAAETTEQVVLQRRLTLLTRLTDALSMSDDPQRILLAAVGVLRAAPRDLPQADVLWPGVSAAGARLPAVPPSVFGRQDLVVEDWSGRTVAWLRLPTASPWRQQPVLVAELSPHLPVDEAYTRFLRLVGAAIGQAFDRAQARQVERRFVELERQMSEALQRSVLTEPAQPERLQVAVRYRAAVEQTRIGGDWYDSFLLPDGGLALTIGDVTGHDQRAAAAMAQIRNLLRGVAVTLRKPPSAVLGELDTAMRTLAVTAFATAVLARLDHTGGPQTLRWSNAGHPPPVLIVPDGTAKLLRTRPEVMLGVSPDATRTDHAVTLAPGSTVVLYTDGLIDRRGELLDAGLADLTTALTGTQNLTAEQVCEHLLDRYAASSDDDIALLVLHVPDADATALPAAST</sequence>
<dbReference type="Gene3D" id="3.60.40.10">
    <property type="entry name" value="PPM-type phosphatase domain"/>
    <property type="match status" value="1"/>
</dbReference>
<evidence type="ECO:0000313" key="3">
    <source>
        <dbReference type="EMBL" id="RKF22931.1"/>
    </source>
</evidence>
<evidence type="ECO:0000256" key="1">
    <source>
        <dbReference type="ARBA" id="ARBA00022801"/>
    </source>
</evidence>
<dbReference type="EMBL" id="RAQQ01000041">
    <property type="protein sequence ID" value="RKF22931.1"/>
    <property type="molecule type" value="Genomic_DNA"/>
</dbReference>
<dbReference type="PANTHER" id="PTHR43156">
    <property type="entry name" value="STAGE II SPORULATION PROTEIN E-RELATED"/>
    <property type="match status" value="1"/>
</dbReference>
<dbReference type="Gene3D" id="3.30.450.20">
    <property type="entry name" value="PAS domain"/>
    <property type="match status" value="1"/>
</dbReference>
<feature type="domain" description="PPM-type phosphatase" evidence="2">
    <location>
        <begin position="317"/>
        <end position="530"/>
    </location>
</feature>
<dbReference type="SMART" id="SM00331">
    <property type="entry name" value="PP2C_SIG"/>
    <property type="match status" value="1"/>
</dbReference>
<evidence type="ECO:0000259" key="2">
    <source>
        <dbReference type="SMART" id="SM00331"/>
    </source>
</evidence>
<reference evidence="3 4" key="1">
    <citation type="journal article" date="2018" name="Int. J. Syst. Evol. Microbiol.">
        <title>Micromonospora globbae sp. nov., an endophytic actinomycete isolated from roots of Globba winitii C. H. Wright.</title>
        <authorList>
            <person name="Kuncharoen N."/>
            <person name="Pittayakhajonwut P."/>
            <person name="Tanasupawat S."/>
        </authorList>
    </citation>
    <scope>NUCLEOTIDE SEQUENCE [LARGE SCALE GENOMIC DNA]</scope>
    <source>
        <strain evidence="3 4">WPS1-2</strain>
    </source>
</reference>
<proteinExistence type="predicted"/>
<dbReference type="Pfam" id="PF07228">
    <property type="entry name" value="SpoIIE"/>
    <property type="match status" value="1"/>
</dbReference>
<dbReference type="InterPro" id="IPR052016">
    <property type="entry name" value="Bact_Sigma-Reg"/>
</dbReference>
<dbReference type="PANTHER" id="PTHR43156:SF2">
    <property type="entry name" value="STAGE II SPORULATION PROTEIN E"/>
    <property type="match status" value="1"/>
</dbReference>
<dbReference type="OrthoDB" id="118142at2"/>
<dbReference type="Proteomes" id="UP000285744">
    <property type="component" value="Unassembled WGS sequence"/>
</dbReference>
<comment type="caution">
    <text evidence="3">The sequence shown here is derived from an EMBL/GenBank/DDBJ whole genome shotgun (WGS) entry which is preliminary data.</text>
</comment>
<dbReference type="RefSeq" id="WP_120332070.1">
    <property type="nucleotide sequence ID" value="NZ_RAQQ01000041.1"/>
</dbReference>